<organism evidence="2 3">
    <name type="scientific">Andreprevotia lacus DSM 23236</name>
    <dbReference type="NCBI Taxonomy" id="1121001"/>
    <lineage>
        <taxon>Bacteria</taxon>
        <taxon>Pseudomonadati</taxon>
        <taxon>Pseudomonadota</taxon>
        <taxon>Betaproteobacteria</taxon>
        <taxon>Neisseriales</taxon>
        <taxon>Chitinibacteraceae</taxon>
        <taxon>Andreprevotia</taxon>
    </lineage>
</organism>
<keyword evidence="1" id="KW-0472">Membrane</keyword>
<evidence type="ECO:0000313" key="2">
    <source>
        <dbReference type="EMBL" id="SMC29513.1"/>
    </source>
</evidence>
<dbReference type="AlphaFoldDB" id="A0A1W1Y023"/>
<sequence length="55" mass="5820">MVKNGRVANVIVADATFAALLVTLGLCEQTLNVDARQDVAVGWLWDGANWAPPPA</sequence>
<feature type="transmembrane region" description="Helical" evidence="1">
    <location>
        <begin position="7"/>
        <end position="26"/>
    </location>
</feature>
<gene>
    <name evidence="2" type="ORF">SAMN02745857_03882</name>
</gene>
<evidence type="ECO:0000256" key="1">
    <source>
        <dbReference type="SAM" id="Phobius"/>
    </source>
</evidence>
<keyword evidence="1" id="KW-1133">Transmembrane helix</keyword>
<keyword evidence="3" id="KW-1185">Reference proteome</keyword>
<keyword evidence="1" id="KW-0812">Transmembrane</keyword>
<accession>A0A1W1Y023</accession>
<proteinExistence type="predicted"/>
<protein>
    <submittedName>
        <fullName evidence="2">Uncharacterized protein</fullName>
    </submittedName>
</protein>
<reference evidence="2 3" key="1">
    <citation type="submission" date="2017-04" db="EMBL/GenBank/DDBJ databases">
        <authorList>
            <person name="Afonso C.L."/>
            <person name="Miller P.J."/>
            <person name="Scott M.A."/>
            <person name="Spackman E."/>
            <person name="Goraichik I."/>
            <person name="Dimitrov K.M."/>
            <person name="Suarez D.L."/>
            <person name="Swayne D.E."/>
        </authorList>
    </citation>
    <scope>NUCLEOTIDE SEQUENCE [LARGE SCALE GENOMIC DNA]</scope>
    <source>
        <strain evidence="2 3">DSM 23236</strain>
    </source>
</reference>
<dbReference type="EMBL" id="FWXD01000036">
    <property type="protein sequence ID" value="SMC29513.1"/>
    <property type="molecule type" value="Genomic_DNA"/>
</dbReference>
<dbReference type="STRING" id="1121001.SAMN02745857_03882"/>
<dbReference type="Proteomes" id="UP000192761">
    <property type="component" value="Unassembled WGS sequence"/>
</dbReference>
<evidence type="ECO:0000313" key="3">
    <source>
        <dbReference type="Proteomes" id="UP000192761"/>
    </source>
</evidence>
<name>A0A1W1Y023_9NEIS</name>